<dbReference type="GO" id="GO:0097367">
    <property type="term" value="F:carbohydrate derivative binding"/>
    <property type="evidence" value="ECO:0007669"/>
    <property type="project" value="InterPro"/>
</dbReference>
<accession>A0A1G8HBC8</accession>
<proteinExistence type="inferred from homology"/>
<dbReference type="GO" id="GO:0006094">
    <property type="term" value="P:gluconeogenesis"/>
    <property type="evidence" value="ECO:0007669"/>
    <property type="project" value="UniProtKB-UniRule"/>
</dbReference>
<keyword evidence="4 7" id="KW-0324">Glycolysis</keyword>
<dbReference type="InterPro" id="IPR001672">
    <property type="entry name" value="G6P_Isomerase"/>
</dbReference>
<dbReference type="PRINTS" id="PR00662">
    <property type="entry name" value="G6PISOMERASE"/>
</dbReference>
<keyword evidence="5 7" id="KW-0413">Isomerase</keyword>
<dbReference type="FunFam" id="3.40.50.10490:FF:000004">
    <property type="entry name" value="Glucose-6-phosphate isomerase"/>
    <property type="match status" value="1"/>
</dbReference>
<dbReference type="Pfam" id="PF00342">
    <property type="entry name" value="PGI"/>
    <property type="match status" value="1"/>
</dbReference>
<dbReference type="GO" id="GO:0051156">
    <property type="term" value="P:glucose 6-phosphate metabolic process"/>
    <property type="evidence" value="ECO:0007669"/>
    <property type="project" value="TreeGrafter"/>
</dbReference>
<comment type="similarity">
    <text evidence="2 7 8">Belongs to the GPI family.</text>
</comment>
<dbReference type="SUPFAM" id="SSF53697">
    <property type="entry name" value="SIS domain"/>
    <property type="match status" value="1"/>
</dbReference>
<dbReference type="PROSITE" id="PS00765">
    <property type="entry name" value="P_GLUCOSE_ISOMERASE_1"/>
    <property type="match status" value="1"/>
</dbReference>
<evidence type="ECO:0000256" key="5">
    <source>
        <dbReference type="ARBA" id="ARBA00023235"/>
    </source>
</evidence>
<dbReference type="EMBL" id="FNDW01000003">
    <property type="protein sequence ID" value="SDI03967.1"/>
    <property type="molecule type" value="Genomic_DNA"/>
</dbReference>
<evidence type="ECO:0000256" key="8">
    <source>
        <dbReference type="RuleBase" id="RU000612"/>
    </source>
</evidence>
<dbReference type="STRING" id="311334.SAMN05421846_103331"/>
<dbReference type="GO" id="GO:0005829">
    <property type="term" value="C:cytosol"/>
    <property type="evidence" value="ECO:0007669"/>
    <property type="project" value="TreeGrafter"/>
</dbReference>
<dbReference type="NCBIfam" id="NF001211">
    <property type="entry name" value="PRK00179.1"/>
    <property type="match status" value="1"/>
</dbReference>
<dbReference type="HAMAP" id="MF_00473">
    <property type="entry name" value="G6P_isomerase"/>
    <property type="match status" value="1"/>
</dbReference>
<keyword evidence="10" id="KW-1185">Reference proteome</keyword>
<evidence type="ECO:0000313" key="10">
    <source>
        <dbReference type="Proteomes" id="UP000198869"/>
    </source>
</evidence>
<comment type="subcellular location">
    <subcellularLocation>
        <location evidence="7">Cytoplasm</location>
    </subcellularLocation>
</comment>
<dbReference type="GO" id="GO:0004347">
    <property type="term" value="F:glucose-6-phosphate isomerase activity"/>
    <property type="evidence" value="ECO:0007669"/>
    <property type="project" value="UniProtKB-UniRule"/>
</dbReference>
<keyword evidence="7" id="KW-0963">Cytoplasm</keyword>
<comment type="pathway">
    <text evidence="1 7 8">Carbohydrate degradation; glycolysis; D-glyceraldehyde 3-phosphate and glycerone phosphate from D-glucose: step 2/4.</text>
</comment>
<dbReference type="Proteomes" id="UP000198869">
    <property type="component" value="Unassembled WGS sequence"/>
</dbReference>
<protein>
    <recommendedName>
        <fullName evidence="7">Glucose-6-phosphate isomerase</fullName>
        <shortName evidence="7">GPI</shortName>
        <ecNumber evidence="7">5.3.1.9</ecNumber>
    </recommendedName>
    <alternativeName>
        <fullName evidence="7">Phosphoglucose isomerase</fullName>
        <shortName evidence="7">PGI</shortName>
    </alternativeName>
    <alternativeName>
        <fullName evidence="7">Phosphohexose isomerase</fullName>
        <shortName evidence="7">PHI</shortName>
    </alternativeName>
</protein>
<dbReference type="InterPro" id="IPR035476">
    <property type="entry name" value="SIS_PGI_1"/>
</dbReference>
<dbReference type="CDD" id="cd05015">
    <property type="entry name" value="SIS_PGI_1"/>
    <property type="match status" value="1"/>
</dbReference>
<dbReference type="InterPro" id="IPR035482">
    <property type="entry name" value="SIS_PGI_2"/>
</dbReference>
<reference evidence="10" key="1">
    <citation type="submission" date="2016-10" db="EMBL/GenBank/DDBJ databases">
        <authorList>
            <person name="Varghese N."/>
            <person name="Submissions S."/>
        </authorList>
    </citation>
    <scope>NUCLEOTIDE SEQUENCE [LARGE SCALE GENOMIC DNA]</scope>
    <source>
        <strain evidence="10">DSM 17071</strain>
    </source>
</reference>
<feature type="active site" evidence="7">
    <location>
        <position position="411"/>
    </location>
</feature>
<dbReference type="Gene3D" id="3.40.50.10490">
    <property type="entry name" value="Glucose-6-phosphate isomerase like protein, domain 1"/>
    <property type="match status" value="2"/>
</dbReference>
<dbReference type="AlphaFoldDB" id="A0A1G8HBC8"/>
<feature type="active site" evidence="7">
    <location>
        <position position="539"/>
    </location>
</feature>
<gene>
    <name evidence="7" type="primary">pgi</name>
    <name evidence="9" type="ORF">SAMN05421846_103331</name>
</gene>
<dbReference type="EC" id="5.3.1.9" evidence="7"/>
<evidence type="ECO:0000256" key="4">
    <source>
        <dbReference type="ARBA" id="ARBA00023152"/>
    </source>
</evidence>
<evidence type="ECO:0000256" key="3">
    <source>
        <dbReference type="ARBA" id="ARBA00022432"/>
    </source>
</evidence>
<comment type="catalytic activity">
    <reaction evidence="6 7 8">
        <text>alpha-D-glucose 6-phosphate = beta-D-fructose 6-phosphate</text>
        <dbReference type="Rhea" id="RHEA:11816"/>
        <dbReference type="ChEBI" id="CHEBI:57634"/>
        <dbReference type="ChEBI" id="CHEBI:58225"/>
        <dbReference type="EC" id="5.3.1.9"/>
    </reaction>
</comment>
<evidence type="ECO:0000256" key="7">
    <source>
        <dbReference type="HAMAP-Rule" id="MF_00473"/>
    </source>
</evidence>
<sequence>MQINNFAKGFGVQPSKIRSHKPLISKYMLSKINPTQTNSWKALDEEFTNNDFDLRSLFKDNENRFNEFSVKRTNFLFDYSKNLMDSKVKNLLLNLAEECELKDAISKMFSGDKINETEGRAVLHTALRDFSDREIIVDGENIKPLIKSVLDHMKSFSESIISGAHKGFSGKEITDVVNIGIGGSDLGPVMVVSALKHFKTRLNVHFVSNVDGNHIAEVVKNLDPETTLFIIASKTFTTQETMTNANSAKDWFLKAGKKEDVAKHFVALSTNIEAVKNFGIAEENIFEFWDWVGGRYSLWSAIGLSIVLAVGYENFEQLLRGAYDTDQHFQTADFGENIPVLMGLIGIWYRNFYAATTHAILPYSQYLDRFPAYFQQGDMESNGKCVDRNGEFVEYETGPIIWGEPGTNGQHAFYQLIHQGTELIPADFIAYTKSPNKVSDHQDKLLANFFAQTEALAFGKTEEEVEAELKASGKSDEEIEFLLNYKVFQGNTPTNSILFNELTPFSLGQLIALYEHKIFVQGVIWNIFSFDQFGVELGKVLANKILPELENNETVSSHDSSTNGLINYYKANK</sequence>
<dbReference type="UniPathway" id="UPA00138"/>
<dbReference type="PANTHER" id="PTHR11469:SF1">
    <property type="entry name" value="GLUCOSE-6-PHOSPHATE ISOMERASE"/>
    <property type="match status" value="1"/>
</dbReference>
<dbReference type="PANTHER" id="PTHR11469">
    <property type="entry name" value="GLUCOSE-6-PHOSPHATE ISOMERASE"/>
    <property type="match status" value="1"/>
</dbReference>
<evidence type="ECO:0000256" key="2">
    <source>
        <dbReference type="ARBA" id="ARBA00006604"/>
    </source>
</evidence>
<dbReference type="InterPro" id="IPR018189">
    <property type="entry name" value="Phosphoglucose_isomerase_CS"/>
</dbReference>
<dbReference type="GO" id="GO:0006096">
    <property type="term" value="P:glycolytic process"/>
    <property type="evidence" value="ECO:0007669"/>
    <property type="project" value="UniProtKB-UniRule"/>
</dbReference>
<keyword evidence="3 7" id="KW-0312">Gluconeogenesis</keyword>
<dbReference type="PROSITE" id="PS00174">
    <property type="entry name" value="P_GLUCOSE_ISOMERASE_2"/>
    <property type="match status" value="1"/>
</dbReference>
<comment type="pathway">
    <text evidence="7">Carbohydrate biosynthesis; gluconeogenesis.</text>
</comment>
<dbReference type="FunFam" id="1.10.1390.10:FF:000001">
    <property type="entry name" value="Glucose-6-phosphate isomerase"/>
    <property type="match status" value="1"/>
</dbReference>
<feature type="active site" description="Proton donor" evidence="7">
    <location>
        <position position="380"/>
    </location>
</feature>
<dbReference type="InterPro" id="IPR046348">
    <property type="entry name" value="SIS_dom_sf"/>
</dbReference>
<dbReference type="UniPathway" id="UPA00109">
    <property type="reaction ID" value="UER00181"/>
</dbReference>
<dbReference type="CDD" id="cd05016">
    <property type="entry name" value="SIS_PGI_2"/>
    <property type="match status" value="1"/>
</dbReference>
<name>A0A1G8HBC8_9FLAO</name>
<dbReference type="Gene3D" id="1.10.1390.10">
    <property type="match status" value="1"/>
</dbReference>
<dbReference type="GO" id="GO:0048029">
    <property type="term" value="F:monosaccharide binding"/>
    <property type="evidence" value="ECO:0007669"/>
    <property type="project" value="TreeGrafter"/>
</dbReference>
<organism evidence="9 10">
    <name type="scientific">Chryseobacterium taeanense</name>
    <dbReference type="NCBI Taxonomy" id="311334"/>
    <lineage>
        <taxon>Bacteria</taxon>
        <taxon>Pseudomonadati</taxon>
        <taxon>Bacteroidota</taxon>
        <taxon>Flavobacteriia</taxon>
        <taxon>Flavobacteriales</taxon>
        <taxon>Weeksellaceae</taxon>
        <taxon>Chryseobacterium group</taxon>
        <taxon>Chryseobacterium</taxon>
    </lineage>
</organism>
<dbReference type="InterPro" id="IPR023096">
    <property type="entry name" value="G6P_Isomerase_C"/>
</dbReference>
<dbReference type="PROSITE" id="PS51463">
    <property type="entry name" value="P_GLUCOSE_ISOMERASE_3"/>
    <property type="match status" value="1"/>
</dbReference>
<evidence type="ECO:0000256" key="1">
    <source>
        <dbReference type="ARBA" id="ARBA00004926"/>
    </source>
</evidence>
<comment type="function">
    <text evidence="7">Catalyzes the reversible isomerization of glucose-6-phosphate to fructose-6-phosphate.</text>
</comment>
<evidence type="ECO:0000313" key="9">
    <source>
        <dbReference type="EMBL" id="SDI03967.1"/>
    </source>
</evidence>
<evidence type="ECO:0000256" key="6">
    <source>
        <dbReference type="ARBA" id="ARBA00029321"/>
    </source>
</evidence>